<dbReference type="Pfam" id="PF00067">
    <property type="entry name" value="p450"/>
    <property type="match status" value="1"/>
</dbReference>
<gene>
    <name evidence="2" type="ORF">MOTC310_08685</name>
</gene>
<keyword evidence="3" id="KW-1185">Reference proteome</keyword>
<evidence type="ECO:0000313" key="2">
    <source>
        <dbReference type="EMBL" id="MEE7490550.1"/>
    </source>
</evidence>
<proteinExistence type="inferred from homology"/>
<evidence type="ECO:0000313" key="3">
    <source>
        <dbReference type="Proteomes" id="UP001355206"/>
    </source>
</evidence>
<name>A0ABU7TMR7_9HYPH</name>
<dbReference type="InterPro" id="IPR050121">
    <property type="entry name" value="Cytochrome_P450_monoxygenase"/>
</dbReference>
<dbReference type="InterPro" id="IPR036396">
    <property type="entry name" value="Cyt_P450_sf"/>
</dbReference>
<dbReference type="InterPro" id="IPR001128">
    <property type="entry name" value="Cyt_P450"/>
</dbReference>
<dbReference type="Proteomes" id="UP001355206">
    <property type="component" value="Unassembled WGS sequence"/>
</dbReference>
<evidence type="ECO:0008006" key="4">
    <source>
        <dbReference type="Google" id="ProtNLM"/>
    </source>
</evidence>
<comment type="caution">
    <text evidence="2">The sequence shown here is derived from an EMBL/GenBank/DDBJ whole genome shotgun (WGS) entry which is preliminary data.</text>
</comment>
<organism evidence="2 3">
    <name type="scientific">Methylobacterium oryzae</name>
    <dbReference type="NCBI Taxonomy" id="334852"/>
    <lineage>
        <taxon>Bacteria</taxon>
        <taxon>Pseudomonadati</taxon>
        <taxon>Pseudomonadota</taxon>
        <taxon>Alphaproteobacteria</taxon>
        <taxon>Hyphomicrobiales</taxon>
        <taxon>Methylobacteriaceae</taxon>
        <taxon>Methylobacterium</taxon>
    </lineage>
</organism>
<comment type="similarity">
    <text evidence="1">Belongs to the cytochrome P450 family.</text>
</comment>
<dbReference type="Gene3D" id="1.10.630.10">
    <property type="entry name" value="Cytochrome P450"/>
    <property type="match status" value="1"/>
</dbReference>
<sequence length="131" mass="14200">MYSTGHRFEPPLAPDRVTGLGVPMRLRGNAFSAAERRSAASRDTPRDMFDMLADAFGDEDEGLLADEVSTMLFAGHETTGLTLFWACLLLANAPEWQDAVREEARSCDVSPSSVGEALARLPLTRAVAVET</sequence>
<dbReference type="SUPFAM" id="SSF48264">
    <property type="entry name" value="Cytochrome P450"/>
    <property type="match status" value="1"/>
</dbReference>
<protein>
    <recommendedName>
        <fullName evidence="4">Cytochrome P450</fullName>
    </recommendedName>
</protein>
<reference evidence="2 3" key="1">
    <citation type="journal article" date="2012" name="Genet. Mol. Biol.">
        <title>Analysis of 16S rRNA and mxaF genes revealing insights into Methylobacterium niche-specific plant association.</title>
        <authorList>
            <person name="Dourado M.N."/>
            <person name="Andreote F.D."/>
            <person name="Dini-Andreote F."/>
            <person name="Conti R."/>
            <person name="Araujo J.M."/>
            <person name="Araujo W.L."/>
        </authorList>
    </citation>
    <scope>NUCLEOTIDE SEQUENCE [LARGE SCALE GENOMIC DNA]</scope>
    <source>
        <strain evidence="2 3">TC3-10</strain>
    </source>
</reference>
<evidence type="ECO:0000256" key="1">
    <source>
        <dbReference type="ARBA" id="ARBA00010617"/>
    </source>
</evidence>
<dbReference type="EMBL" id="MLCA01000002">
    <property type="protein sequence ID" value="MEE7490550.1"/>
    <property type="molecule type" value="Genomic_DNA"/>
</dbReference>
<dbReference type="PANTHER" id="PTHR24305:SF166">
    <property type="entry name" value="CYTOCHROME P450 12A4, MITOCHONDRIAL-RELATED"/>
    <property type="match status" value="1"/>
</dbReference>
<accession>A0ABU7TMR7</accession>
<dbReference type="PANTHER" id="PTHR24305">
    <property type="entry name" value="CYTOCHROME P450"/>
    <property type="match status" value="1"/>
</dbReference>